<name>A0A8H8WTE8_9HYPH</name>
<sequence>MAHIGGAALAEAIDPVDMESMAVVEDGGRAVAPDELEQHGCLFFYLFGAPRGSDCAWRAARGPPAERVKSPQALNAPVRPRFRNLNGISVKITLTRAEGRL</sequence>
<organism evidence="1 2">
    <name type="scientific">Methylobacterium indicum</name>
    <dbReference type="NCBI Taxonomy" id="1775910"/>
    <lineage>
        <taxon>Bacteria</taxon>
        <taxon>Pseudomonadati</taxon>
        <taxon>Pseudomonadota</taxon>
        <taxon>Alphaproteobacteria</taxon>
        <taxon>Hyphomicrobiales</taxon>
        <taxon>Methylobacteriaceae</taxon>
        <taxon>Methylobacterium</taxon>
    </lineage>
</organism>
<dbReference type="EMBL" id="AP024145">
    <property type="protein sequence ID" value="BCM84044.1"/>
    <property type="molecule type" value="Genomic_DNA"/>
</dbReference>
<reference evidence="1" key="1">
    <citation type="submission" date="2020-11" db="EMBL/GenBank/DDBJ databases">
        <title>Complete genome sequence of a novel pathogenic Methylobacterium strain isolated from rice in Vietnam.</title>
        <authorList>
            <person name="Lai K."/>
            <person name="Okazaki S."/>
            <person name="Higashi K."/>
            <person name="Mori H."/>
            <person name="Toyoda A."/>
            <person name="Kurokawa K."/>
        </authorList>
    </citation>
    <scope>NUCLEOTIDE SEQUENCE</scope>
    <source>
        <strain evidence="1">VL1</strain>
    </source>
</reference>
<evidence type="ECO:0000313" key="1">
    <source>
        <dbReference type="EMBL" id="BCM84044.1"/>
    </source>
</evidence>
<proteinExistence type="predicted"/>
<protein>
    <submittedName>
        <fullName evidence="1">Uncharacterized protein</fullName>
    </submittedName>
</protein>
<dbReference type="KEGG" id="mind:mvi_25050"/>
<evidence type="ECO:0000313" key="2">
    <source>
        <dbReference type="Proteomes" id="UP000663508"/>
    </source>
</evidence>
<accession>A0A8H8WTE8</accession>
<dbReference type="Proteomes" id="UP000663508">
    <property type="component" value="Chromosome"/>
</dbReference>
<dbReference type="AlphaFoldDB" id="A0A8H8WTE8"/>
<gene>
    <name evidence="1" type="ORF">mvi_25050</name>
</gene>